<dbReference type="EMBL" id="JAWONS010000252">
    <property type="protein sequence ID" value="MDW2799372.1"/>
    <property type="molecule type" value="Genomic_DNA"/>
</dbReference>
<dbReference type="RefSeq" id="WP_318065567.1">
    <property type="nucleotide sequence ID" value="NZ_JAWONS010000252.1"/>
</dbReference>
<organism evidence="1 2">
    <name type="scientific">Clostridium boliviensis</name>
    <dbReference type="NCBI Taxonomy" id="318465"/>
    <lineage>
        <taxon>Bacteria</taxon>
        <taxon>Bacillati</taxon>
        <taxon>Bacillota</taxon>
        <taxon>Clostridia</taxon>
        <taxon>Eubacteriales</taxon>
        <taxon>Clostridiaceae</taxon>
        <taxon>Clostridium</taxon>
    </lineage>
</organism>
<keyword evidence="2" id="KW-1185">Reference proteome</keyword>
<dbReference type="Proteomes" id="UP001276854">
    <property type="component" value="Unassembled WGS sequence"/>
</dbReference>
<comment type="caution">
    <text evidence="1">The sequence shown here is derived from an EMBL/GenBank/DDBJ whole genome shotgun (WGS) entry which is preliminary data.</text>
</comment>
<sequence>MTENGKKRDSAAYSSRYTKKQLICSERYCNQSDLLCALLENGKTYTFAEADEIMIRFKKGKVKVC</sequence>
<evidence type="ECO:0000313" key="1">
    <source>
        <dbReference type="EMBL" id="MDW2799372.1"/>
    </source>
</evidence>
<accession>A0ABU4GQV9</accession>
<name>A0ABU4GQV9_9CLOT</name>
<evidence type="ECO:0000313" key="2">
    <source>
        <dbReference type="Proteomes" id="UP001276854"/>
    </source>
</evidence>
<proteinExistence type="predicted"/>
<reference evidence="1 2" key="1">
    <citation type="submission" date="2023-10" db="EMBL/GenBank/DDBJ databases">
        <title>A novel Glycoside Hydrolase 43-Like Enzyme from Clostrdium boliviensis is an Endo-xylanase, and a Candidate for Xylooligosaccharides Production from Different Xylan Substrates.</title>
        <authorList>
            <person name="Alvarez M.T."/>
            <person name="Rocabado-Villegas L.R."/>
            <person name="Salas-Veizaga D.M."/>
            <person name="Linares-Pasten J.A."/>
            <person name="Gudmundsdottir E.E."/>
            <person name="Hreggvidsson G.O."/>
            <person name="Adlercreutz P."/>
            <person name="Nordberg Karlsson E."/>
        </authorList>
    </citation>
    <scope>NUCLEOTIDE SEQUENCE [LARGE SCALE GENOMIC DNA]</scope>
    <source>
        <strain evidence="1 2">E-1</strain>
    </source>
</reference>
<protein>
    <submittedName>
        <fullName evidence="1">Uncharacterized protein</fullName>
    </submittedName>
</protein>
<gene>
    <name evidence="1" type="ORF">RZO55_17495</name>
</gene>